<feature type="transmembrane region" description="Helical" evidence="1">
    <location>
        <begin position="38"/>
        <end position="60"/>
    </location>
</feature>
<protein>
    <submittedName>
        <fullName evidence="2">Uncharacterized protein</fullName>
    </submittedName>
</protein>
<keyword evidence="1" id="KW-0812">Transmembrane</keyword>
<keyword evidence="3" id="KW-1185">Reference proteome</keyword>
<gene>
    <name evidence="2" type="ORF">GCM10010170_102030</name>
</gene>
<keyword evidence="1" id="KW-0472">Membrane</keyword>
<reference evidence="2 3" key="1">
    <citation type="journal article" date="2019" name="Int. J. Syst. Evol. Microbiol.">
        <title>The Global Catalogue of Microorganisms (GCM) 10K type strain sequencing project: providing services to taxonomists for standard genome sequencing and annotation.</title>
        <authorList>
            <consortium name="The Broad Institute Genomics Platform"/>
            <consortium name="The Broad Institute Genome Sequencing Center for Infectious Disease"/>
            <person name="Wu L."/>
            <person name="Ma J."/>
        </authorList>
    </citation>
    <scope>NUCLEOTIDE SEQUENCE [LARGE SCALE GENOMIC DNA]</scope>
    <source>
        <strain evidence="2 3">JCM 3272</strain>
    </source>
</reference>
<accession>A0ABN3HXA5</accession>
<proteinExistence type="predicted"/>
<dbReference type="EMBL" id="BAAARV010000120">
    <property type="protein sequence ID" value="GAA2390044.1"/>
    <property type="molecule type" value="Genomic_DNA"/>
</dbReference>
<dbReference type="RefSeq" id="WP_344619991.1">
    <property type="nucleotide sequence ID" value="NZ_BAAARV010000120.1"/>
</dbReference>
<evidence type="ECO:0000313" key="3">
    <source>
        <dbReference type="Proteomes" id="UP001501444"/>
    </source>
</evidence>
<comment type="caution">
    <text evidence="2">The sequence shown here is derived from an EMBL/GenBank/DDBJ whole genome shotgun (WGS) entry which is preliminary data.</text>
</comment>
<sequence>MHSVEELRAALHAEAEGRSTELTLADVRRAATRRRRRGMAAAGAAALVPVLAAGGGYALVAGGPSPSPSPTAVAVRPSTVVPWYPEPSLQAPGGAQMDLGVAYGARETLVAWYQDEANGVMAGLRDRETGKVRPVEFDGTRPPSGRFGPVSELRLPDGRALYYGLFGAPGVEVYGQFGAARSDVQLGDQHAPATTVPGWPGVSLFTIVHDAPAGGVTFTAVSSSGTRVATTSEIRTSRGPATRADLEERAGDWMRTGLTLADGGELVFWCNAEGNAATLSAGSDDHHGTVTEKKWLLYLPLPPSPDGIFNGFSEFQLAGGAVVSVGVYAGDAVTVEMRAHGDKPGGSPGSAAWSLHPEVRVFWATGTGTPPHAVARDWHGNAIETSDYSG</sequence>
<dbReference type="Proteomes" id="UP001501444">
    <property type="component" value="Unassembled WGS sequence"/>
</dbReference>
<name>A0ABN3HXA5_9ACTN</name>
<organism evidence="2 3">
    <name type="scientific">Dactylosporangium salmoneum</name>
    <dbReference type="NCBI Taxonomy" id="53361"/>
    <lineage>
        <taxon>Bacteria</taxon>
        <taxon>Bacillati</taxon>
        <taxon>Actinomycetota</taxon>
        <taxon>Actinomycetes</taxon>
        <taxon>Micromonosporales</taxon>
        <taxon>Micromonosporaceae</taxon>
        <taxon>Dactylosporangium</taxon>
    </lineage>
</organism>
<evidence type="ECO:0000256" key="1">
    <source>
        <dbReference type="SAM" id="Phobius"/>
    </source>
</evidence>
<evidence type="ECO:0000313" key="2">
    <source>
        <dbReference type="EMBL" id="GAA2390044.1"/>
    </source>
</evidence>
<keyword evidence="1" id="KW-1133">Transmembrane helix</keyword>